<proteinExistence type="predicted"/>
<evidence type="ECO:0000313" key="3">
    <source>
        <dbReference type="EMBL" id="CAD9052489.1"/>
    </source>
</evidence>
<dbReference type="AlphaFoldDB" id="A0A6U4BGI2"/>
<evidence type="ECO:0000313" key="4">
    <source>
        <dbReference type="EMBL" id="CAD9052491.1"/>
    </source>
</evidence>
<feature type="transmembrane region" description="Helical" evidence="2">
    <location>
        <begin position="144"/>
        <end position="166"/>
    </location>
</feature>
<feature type="transmembrane region" description="Helical" evidence="2">
    <location>
        <begin position="103"/>
        <end position="123"/>
    </location>
</feature>
<feature type="transmembrane region" description="Helical" evidence="2">
    <location>
        <begin position="202"/>
        <end position="224"/>
    </location>
</feature>
<protein>
    <submittedName>
        <fullName evidence="4">Uncharacterized protein</fullName>
    </submittedName>
</protein>
<organism evidence="4">
    <name type="scientific">Vitrella brassicaformis</name>
    <dbReference type="NCBI Taxonomy" id="1169539"/>
    <lineage>
        <taxon>Eukaryota</taxon>
        <taxon>Sar</taxon>
        <taxon>Alveolata</taxon>
        <taxon>Colpodellida</taxon>
        <taxon>Vitrellaceae</taxon>
        <taxon>Vitrella</taxon>
    </lineage>
</organism>
<dbReference type="EMBL" id="HBGB01013104">
    <property type="protein sequence ID" value="CAD9052491.1"/>
    <property type="molecule type" value="Transcribed_RNA"/>
</dbReference>
<feature type="transmembrane region" description="Helical" evidence="2">
    <location>
        <begin position="74"/>
        <end position="97"/>
    </location>
</feature>
<keyword evidence="2" id="KW-0472">Membrane</keyword>
<feature type="compositionally biased region" description="Polar residues" evidence="1">
    <location>
        <begin position="17"/>
        <end position="30"/>
    </location>
</feature>
<feature type="region of interest" description="Disordered" evidence="1">
    <location>
        <begin position="1"/>
        <end position="31"/>
    </location>
</feature>
<dbReference type="EMBL" id="HBGB01013102">
    <property type="protein sequence ID" value="CAD9052489.1"/>
    <property type="molecule type" value="Transcribed_RNA"/>
</dbReference>
<feature type="compositionally biased region" description="Acidic residues" evidence="1">
    <location>
        <begin position="1"/>
        <end position="12"/>
    </location>
</feature>
<accession>A0A6U4BGI2</accession>
<sequence length="231" mass="25075">MAAEPTDLDLELGEISPMSTSGTLDASSGASPVASARQMPAAASQTPEQLLGEAVAAFPPEEQLKINRFRSIDFYVVVLVHHLWFMIPGLFLTHLIAPESLTAWAWALMSALSYLAPLAAFVWRLSKVLSAWALSPGSFQALRIAVPHAIFGVAVAAWFHLLLWTWEIEPAAIVGVVSIIIVVLCLLPLARVASPEAAFSRVCLEIVTVHVMLMVIEILSFLIYKLVTVAY</sequence>
<keyword evidence="2" id="KW-1133">Transmembrane helix</keyword>
<feature type="transmembrane region" description="Helical" evidence="2">
    <location>
        <begin position="172"/>
        <end position="190"/>
    </location>
</feature>
<evidence type="ECO:0000256" key="1">
    <source>
        <dbReference type="SAM" id="MobiDB-lite"/>
    </source>
</evidence>
<gene>
    <name evidence="3" type="ORF">VBRA1451_LOCUS7551</name>
    <name evidence="4" type="ORF">VBRA1451_LOCUS7553</name>
</gene>
<keyword evidence="2" id="KW-0812">Transmembrane</keyword>
<name>A0A6U4BGI2_9ALVE</name>
<evidence type="ECO:0000256" key="2">
    <source>
        <dbReference type="SAM" id="Phobius"/>
    </source>
</evidence>
<reference evidence="4" key="1">
    <citation type="submission" date="2021-01" db="EMBL/GenBank/DDBJ databases">
        <authorList>
            <person name="Corre E."/>
            <person name="Pelletier E."/>
            <person name="Niang G."/>
            <person name="Scheremetjew M."/>
            <person name="Finn R."/>
            <person name="Kale V."/>
            <person name="Holt S."/>
            <person name="Cochrane G."/>
            <person name="Meng A."/>
            <person name="Brown T."/>
            <person name="Cohen L."/>
        </authorList>
    </citation>
    <scope>NUCLEOTIDE SEQUENCE</scope>
    <source>
        <strain evidence="4">CCMP3346</strain>
    </source>
</reference>